<name>A0A132NE58_9ACTN</name>
<evidence type="ECO:0000313" key="4">
    <source>
        <dbReference type="EMBL" id="KWX07882.1"/>
    </source>
</evidence>
<evidence type="ECO:0000313" key="6">
    <source>
        <dbReference type="Proteomes" id="UP000070659"/>
    </source>
</evidence>
<evidence type="ECO:0000256" key="2">
    <source>
        <dbReference type="SAM" id="Phobius"/>
    </source>
</evidence>
<feature type="transmembrane region" description="Helical" evidence="2">
    <location>
        <begin position="12"/>
        <end position="34"/>
    </location>
</feature>
<dbReference type="PATRIC" id="fig|1469144.8.peg.1770"/>
<accession>A0A132NE58</accession>
<dbReference type="EMBL" id="JYIK01001028">
    <property type="protein sequence ID" value="KWX07882.1"/>
    <property type="molecule type" value="Genomic_DNA"/>
</dbReference>
<protein>
    <submittedName>
        <fullName evidence="4">Uncharacterized protein</fullName>
    </submittedName>
</protein>
<proteinExistence type="predicted"/>
<dbReference type="EMBL" id="JYIJ01000018">
    <property type="protein sequence ID" value="KWX00050.1"/>
    <property type="molecule type" value="Genomic_DNA"/>
</dbReference>
<reference evidence="4 6" key="1">
    <citation type="submission" date="2015-02" db="EMBL/GenBank/DDBJ databases">
        <title>Physiological reanalysis, assessment of diazotrophy, and genome sequences of multiple isolates of Streptomyces thermoautotrophicus.</title>
        <authorList>
            <person name="MacKellar D.C."/>
            <person name="Lieber L."/>
            <person name="Norman J."/>
            <person name="Bolger A."/>
            <person name="Tobin C."/>
            <person name="Murray J.W."/>
            <person name="Prell J."/>
        </authorList>
    </citation>
    <scope>NUCLEOTIDE SEQUENCE [LARGE SCALE GENOMIC DNA]</scope>
    <source>
        <strain evidence="4 6">UBT1</strain>
    </source>
</reference>
<feature type="region of interest" description="Disordered" evidence="1">
    <location>
        <begin position="40"/>
        <end position="76"/>
    </location>
</feature>
<sequence>MPTGSTAETIRGVALIACGVVLITLAIALVVHAVRQRARAARPFSRSPAGPALPPADHRDRLSFPDDHAGRSLGSW</sequence>
<evidence type="ECO:0000313" key="5">
    <source>
        <dbReference type="Proteomes" id="UP000070598"/>
    </source>
</evidence>
<feature type="compositionally biased region" description="Low complexity" evidence="1">
    <location>
        <begin position="41"/>
        <end position="50"/>
    </location>
</feature>
<dbReference type="Proteomes" id="UP000070659">
    <property type="component" value="Unassembled WGS sequence"/>
</dbReference>
<keyword evidence="2" id="KW-0472">Membrane</keyword>
<dbReference type="RefSeq" id="WP_067070604.1">
    <property type="nucleotide sequence ID" value="NZ_CP171739.1"/>
</dbReference>
<dbReference type="AlphaFoldDB" id="A0A132NE58"/>
<dbReference type="Proteomes" id="UP000070598">
    <property type="component" value="Unassembled WGS sequence"/>
</dbReference>
<keyword evidence="2" id="KW-1133">Transmembrane helix</keyword>
<keyword evidence="2" id="KW-0812">Transmembrane</keyword>
<evidence type="ECO:0000313" key="3">
    <source>
        <dbReference type="EMBL" id="KWX00050.1"/>
    </source>
</evidence>
<feature type="compositionally biased region" description="Basic and acidic residues" evidence="1">
    <location>
        <begin position="56"/>
        <end position="70"/>
    </location>
</feature>
<reference evidence="5" key="2">
    <citation type="submission" date="2015-02" db="EMBL/GenBank/DDBJ databases">
        <title>Physiological reanalysis, assessment of diazotrophy, and genome sequences of multiple isolates of Streptomyces thermoautotrophicus.</title>
        <authorList>
            <person name="MacKellar D.C."/>
            <person name="Lieber L."/>
            <person name="Norman J."/>
            <person name="Bolger A."/>
            <person name="Tobin C."/>
            <person name="Murray J.W."/>
            <person name="Friesen M."/>
            <person name="Prell J."/>
        </authorList>
    </citation>
    <scope>NUCLEOTIDE SEQUENCE [LARGE SCALE GENOMIC DNA]</scope>
    <source>
        <strain evidence="5">UBT1</strain>
    </source>
</reference>
<organism evidence="4 5">
    <name type="scientific">Carbonactinospora thermoautotrophica</name>
    <dbReference type="NCBI Taxonomy" id="1469144"/>
    <lineage>
        <taxon>Bacteria</taxon>
        <taxon>Bacillati</taxon>
        <taxon>Actinomycetota</taxon>
        <taxon>Actinomycetes</taxon>
        <taxon>Kitasatosporales</taxon>
        <taxon>Carbonactinosporaceae</taxon>
        <taxon>Carbonactinospora</taxon>
    </lineage>
</organism>
<gene>
    <name evidence="3" type="ORF">TH66_13925</name>
    <name evidence="4" type="ORF">TR74_17280</name>
</gene>
<comment type="caution">
    <text evidence="4">The sequence shown here is derived from an EMBL/GenBank/DDBJ whole genome shotgun (WGS) entry which is preliminary data.</text>
</comment>
<evidence type="ECO:0000256" key="1">
    <source>
        <dbReference type="SAM" id="MobiDB-lite"/>
    </source>
</evidence>